<evidence type="ECO:0008006" key="4">
    <source>
        <dbReference type="Google" id="ProtNLM"/>
    </source>
</evidence>
<evidence type="ECO:0000313" key="2">
    <source>
        <dbReference type="EMBL" id="VDS09725.1"/>
    </source>
</evidence>
<organism evidence="2 3">
    <name type="scientific">Paracoccus haematequi</name>
    <dbReference type="NCBI Taxonomy" id="2491866"/>
    <lineage>
        <taxon>Bacteria</taxon>
        <taxon>Pseudomonadati</taxon>
        <taxon>Pseudomonadota</taxon>
        <taxon>Alphaproteobacteria</taxon>
        <taxon>Rhodobacterales</taxon>
        <taxon>Paracoccaceae</taxon>
        <taxon>Paracoccus</taxon>
    </lineage>
</organism>
<evidence type="ECO:0000256" key="1">
    <source>
        <dbReference type="SAM" id="Phobius"/>
    </source>
</evidence>
<name>A0A447IQA4_9RHOB</name>
<dbReference type="AlphaFoldDB" id="A0A447IQA4"/>
<dbReference type="EMBL" id="UZWE01000041">
    <property type="protein sequence ID" value="VDS09725.1"/>
    <property type="molecule type" value="Genomic_DNA"/>
</dbReference>
<sequence length="58" mass="6061">MARLFMLLLSIVMTSLAGIGVVAVLAMGFYDWKSILIAAAIGAALAVPATWLVARQLA</sequence>
<protein>
    <recommendedName>
        <fullName evidence="4">CTP synthetase</fullName>
    </recommendedName>
</protein>
<dbReference type="Proteomes" id="UP000270743">
    <property type="component" value="Unassembled WGS sequence"/>
</dbReference>
<keyword evidence="1" id="KW-0812">Transmembrane</keyword>
<accession>A0A447IQA4</accession>
<gene>
    <name evidence="2" type="ORF">PARHAE_02932</name>
</gene>
<dbReference type="RefSeq" id="WP_164555267.1">
    <property type="nucleotide sequence ID" value="NZ_UZWE01000041.1"/>
</dbReference>
<keyword evidence="3" id="KW-1185">Reference proteome</keyword>
<proteinExistence type="predicted"/>
<evidence type="ECO:0000313" key="3">
    <source>
        <dbReference type="Proteomes" id="UP000270743"/>
    </source>
</evidence>
<feature type="transmembrane region" description="Helical" evidence="1">
    <location>
        <begin position="7"/>
        <end position="29"/>
    </location>
</feature>
<keyword evidence="1" id="KW-0472">Membrane</keyword>
<keyword evidence="1" id="KW-1133">Transmembrane helix</keyword>
<reference evidence="2 3" key="1">
    <citation type="submission" date="2018-12" db="EMBL/GenBank/DDBJ databases">
        <authorList>
            <person name="Criscuolo A."/>
        </authorList>
    </citation>
    <scope>NUCLEOTIDE SEQUENCE [LARGE SCALE GENOMIC DNA]</scope>
    <source>
        <strain evidence="2">ACIP1116241</strain>
    </source>
</reference>
<feature type="transmembrane region" description="Helical" evidence="1">
    <location>
        <begin position="35"/>
        <end position="54"/>
    </location>
</feature>